<comment type="similarity">
    <text evidence="2">In the N-terminal section; belongs to the phytochrome family.</text>
</comment>
<dbReference type="GO" id="GO:0000155">
    <property type="term" value="F:phosphorelay sensor kinase activity"/>
    <property type="evidence" value="ECO:0007669"/>
    <property type="project" value="InterPro"/>
</dbReference>
<dbReference type="PRINTS" id="PR00344">
    <property type="entry name" value="BCTRLSENSOR"/>
</dbReference>
<dbReference type="Proteomes" id="UP000010367">
    <property type="component" value="Chromosome"/>
</dbReference>
<protein>
    <recommendedName>
        <fullName evidence="3">histidine kinase</fullName>
        <ecNumber evidence="3">2.7.13.3</ecNumber>
    </recommendedName>
</protein>
<dbReference type="Gene3D" id="3.30.565.10">
    <property type="entry name" value="Histidine kinase-like ATPase, C-terminal domain"/>
    <property type="match status" value="1"/>
</dbReference>
<accession>K9TLW3</accession>
<dbReference type="SUPFAM" id="SSF55874">
    <property type="entry name" value="ATPase domain of HSP90 chaperone/DNA topoisomerase II/histidine kinase"/>
    <property type="match status" value="1"/>
</dbReference>
<dbReference type="PANTHER" id="PTHR43065:SF10">
    <property type="entry name" value="PEROXIDE STRESS-ACTIVATED HISTIDINE KINASE MAK3"/>
    <property type="match status" value="1"/>
</dbReference>
<keyword evidence="15" id="KW-1185">Reference proteome</keyword>
<evidence type="ECO:0000256" key="4">
    <source>
        <dbReference type="ARBA" id="ARBA00022553"/>
    </source>
</evidence>
<dbReference type="InterPro" id="IPR005467">
    <property type="entry name" value="His_kinase_dom"/>
</dbReference>
<dbReference type="KEGG" id="oac:Oscil6304_3838"/>
<dbReference type="OrthoDB" id="9789238at2"/>
<dbReference type="STRING" id="56110.Oscil6304_3838"/>
<dbReference type="PROSITE" id="PS50046">
    <property type="entry name" value="PHYTOCHROME_2"/>
    <property type="match status" value="1"/>
</dbReference>
<feature type="region of interest" description="Disordered" evidence="11">
    <location>
        <begin position="151"/>
        <end position="176"/>
    </location>
</feature>
<dbReference type="InterPro" id="IPR036097">
    <property type="entry name" value="HisK_dim/P_sf"/>
</dbReference>
<feature type="domain" description="Phytochrome chromophore attachment site" evidence="12">
    <location>
        <begin position="451"/>
        <end position="589"/>
    </location>
</feature>
<dbReference type="InterPro" id="IPR003661">
    <property type="entry name" value="HisK_dim/P_dom"/>
</dbReference>
<keyword evidence="10" id="KW-0175">Coiled coil</keyword>
<evidence type="ECO:0000256" key="2">
    <source>
        <dbReference type="ARBA" id="ARBA00006402"/>
    </source>
</evidence>
<evidence type="ECO:0000256" key="9">
    <source>
        <dbReference type="ARBA" id="ARBA00023012"/>
    </source>
</evidence>
<dbReference type="AlphaFoldDB" id="K9TLW3"/>
<dbReference type="SUPFAM" id="SSF55781">
    <property type="entry name" value="GAF domain-like"/>
    <property type="match status" value="3"/>
</dbReference>
<dbReference type="eggNOG" id="COG4191">
    <property type="taxonomic scope" value="Bacteria"/>
</dbReference>
<dbReference type="SMART" id="SM00387">
    <property type="entry name" value="HATPase_c"/>
    <property type="match status" value="1"/>
</dbReference>
<dbReference type="Pfam" id="PF02518">
    <property type="entry name" value="HATPase_c"/>
    <property type="match status" value="1"/>
</dbReference>
<organism evidence="14 15">
    <name type="scientific">Oscillatoria acuminata PCC 6304</name>
    <dbReference type="NCBI Taxonomy" id="56110"/>
    <lineage>
        <taxon>Bacteria</taxon>
        <taxon>Bacillati</taxon>
        <taxon>Cyanobacteriota</taxon>
        <taxon>Cyanophyceae</taxon>
        <taxon>Oscillatoriophycideae</taxon>
        <taxon>Oscillatoriales</taxon>
        <taxon>Oscillatoriaceae</taxon>
        <taxon>Oscillatoria</taxon>
    </lineage>
</organism>
<dbReference type="SMART" id="SM00388">
    <property type="entry name" value="HisKA"/>
    <property type="match status" value="1"/>
</dbReference>
<keyword evidence="8" id="KW-0067">ATP-binding</keyword>
<dbReference type="InParanoid" id="K9TLW3"/>
<dbReference type="Gene3D" id="1.10.287.130">
    <property type="match status" value="1"/>
</dbReference>
<evidence type="ECO:0000259" key="13">
    <source>
        <dbReference type="PROSITE" id="PS50109"/>
    </source>
</evidence>
<evidence type="ECO:0000256" key="10">
    <source>
        <dbReference type="SAM" id="Coils"/>
    </source>
</evidence>
<feature type="coiled-coil region" evidence="10">
    <location>
        <begin position="607"/>
        <end position="637"/>
    </location>
</feature>
<keyword evidence="6" id="KW-0547">Nucleotide-binding</keyword>
<dbReference type="InterPro" id="IPR029016">
    <property type="entry name" value="GAF-like_dom_sf"/>
</dbReference>
<dbReference type="SUPFAM" id="SSF47384">
    <property type="entry name" value="Homodimeric domain of signal transducing histidine kinase"/>
    <property type="match status" value="1"/>
</dbReference>
<dbReference type="GO" id="GO:0005524">
    <property type="term" value="F:ATP binding"/>
    <property type="evidence" value="ECO:0007669"/>
    <property type="project" value="UniProtKB-KW"/>
</dbReference>
<dbReference type="PANTHER" id="PTHR43065">
    <property type="entry name" value="SENSOR HISTIDINE KINASE"/>
    <property type="match status" value="1"/>
</dbReference>
<dbReference type="PATRIC" id="fig|56110.3.peg.4623"/>
<gene>
    <name evidence="14" type="ORF">Oscil6304_3838</name>
</gene>
<evidence type="ECO:0000313" key="15">
    <source>
        <dbReference type="Proteomes" id="UP000010367"/>
    </source>
</evidence>
<evidence type="ECO:0000259" key="12">
    <source>
        <dbReference type="PROSITE" id="PS50046"/>
    </source>
</evidence>
<dbReference type="Pfam" id="PF01590">
    <property type="entry name" value="GAF"/>
    <property type="match status" value="3"/>
</dbReference>
<evidence type="ECO:0000256" key="6">
    <source>
        <dbReference type="ARBA" id="ARBA00022741"/>
    </source>
</evidence>
<proteinExistence type="inferred from homology"/>
<dbReference type="HOGENOM" id="CLU_333396_0_0_3"/>
<evidence type="ECO:0000256" key="3">
    <source>
        <dbReference type="ARBA" id="ARBA00012438"/>
    </source>
</evidence>
<dbReference type="RefSeq" id="WP_015150019.1">
    <property type="nucleotide sequence ID" value="NC_019693.1"/>
</dbReference>
<dbReference type="InterPro" id="IPR016132">
    <property type="entry name" value="Phyto_chromo_attachment"/>
</dbReference>
<feature type="compositionally biased region" description="Basic and acidic residues" evidence="11">
    <location>
        <begin position="163"/>
        <end position="173"/>
    </location>
</feature>
<dbReference type="eggNOG" id="COG2203">
    <property type="taxonomic scope" value="Bacteria"/>
</dbReference>
<dbReference type="InterPro" id="IPR036890">
    <property type="entry name" value="HATPase_C_sf"/>
</dbReference>
<evidence type="ECO:0000313" key="14">
    <source>
        <dbReference type="EMBL" id="AFY83393.1"/>
    </source>
</evidence>
<dbReference type="CDD" id="cd00082">
    <property type="entry name" value="HisKA"/>
    <property type="match status" value="1"/>
</dbReference>
<evidence type="ECO:0000256" key="7">
    <source>
        <dbReference type="ARBA" id="ARBA00022777"/>
    </source>
</evidence>
<comment type="catalytic activity">
    <reaction evidence="1">
        <text>ATP + protein L-histidine = ADP + protein N-phospho-L-histidine.</text>
        <dbReference type="EC" id="2.7.13.3"/>
    </reaction>
</comment>
<feature type="domain" description="Histidine kinase" evidence="13">
    <location>
        <begin position="646"/>
        <end position="908"/>
    </location>
</feature>
<keyword evidence="5" id="KW-0808">Transferase</keyword>
<dbReference type="InterPro" id="IPR003018">
    <property type="entry name" value="GAF"/>
</dbReference>
<evidence type="ECO:0000256" key="1">
    <source>
        <dbReference type="ARBA" id="ARBA00000085"/>
    </source>
</evidence>
<keyword evidence="9" id="KW-0902">Two-component regulatory system</keyword>
<dbReference type="EC" id="2.7.13.3" evidence="3"/>
<evidence type="ECO:0000256" key="11">
    <source>
        <dbReference type="SAM" id="MobiDB-lite"/>
    </source>
</evidence>
<keyword evidence="4" id="KW-0597">Phosphoprotein</keyword>
<name>K9TLW3_9CYAN</name>
<evidence type="ECO:0000256" key="5">
    <source>
        <dbReference type="ARBA" id="ARBA00022679"/>
    </source>
</evidence>
<reference evidence="14 15" key="1">
    <citation type="submission" date="2012-06" db="EMBL/GenBank/DDBJ databases">
        <title>Finished chromosome of genome of Oscillatoria acuminata PCC 6304.</title>
        <authorList>
            <consortium name="US DOE Joint Genome Institute"/>
            <person name="Gugger M."/>
            <person name="Coursin T."/>
            <person name="Rippka R."/>
            <person name="Tandeau De Marsac N."/>
            <person name="Huntemann M."/>
            <person name="Wei C.-L."/>
            <person name="Han J."/>
            <person name="Detter J.C."/>
            <person name="Han C."/>
            <person name="Tapia R."/>
            <person name="Davenport K."/>
            <person name="Daligault H."/>
            <person name="Erkkila T."/>
            <person name="Gu W."/>
            <person name="Munk A.C.C."/>
            <person name="Teshima H."/>
            <person name="Xu Y."/>
            <person name="Chain P."/>
            <person name="Chen A."/>
            <person name="Krypides N."/>
            <person name="Mavromatis K."/>
            <person name="Markowitz V."/>
            <person name="Szeto E."/>
            <person name="Ivanova N."/>
            <person name="Mikhailova N."/>
            <person name="Ovchinnikova G."/>
            <person name="Pagani I."/>
            <person name="Pati A."/>
            <person name="Goodwin L."/>
            <person name="Peters L."/>
            <person name="Pitluck S."/>
            <person name="Woyke T."/>
            <person name="Kerfeld C."/>
        </authorList>
    </citation>
    <scope>NUCLEOTIDE SEQUENCE [LARGE SCALE GENOMIC DNA]</scope>
    <source>
        <strain evidence="14 15">PCC 6304</strain>
    </source>
</reference>
<dbReference type="PROSITE" id="PS50109">
    <property type="entry name" value="HIS_KIN"/>
    <property type="match status" value="1"/>
</dbReference>
<keyword evidence="7 14" id="KW-0418">Kinase</keyword>
<dbReference type="InterPro" id="IPR003594">
    <property type="entry name" value="HATPase_dom"/>
</dbReference>
<evidence type="ECO:0000256" key="8">
    <source>
        <dbReference type="ARBA" id="ARBA00022840"/>
    </source>
</evidence>
<dbReference type="SMART" id="SM00065">
    <property type="entry name" value="GAF"/>
    <property type="match status" value="3"/>
</dbReference>
<dbReference type="Gene3D" id="3.30.450.40">
    <property type="match status" value="3"/>
</dbReference>
<dbReference type="InterPro" id="IPR004358">
    <property type="entry name" value="Sig_transdc_His_kin-like_C"/>
</dbReference>
<sequence>MLNSFFLLPRVIPTVSLSNPLEHTKIEDPQKRSALLRKVIGQIWQSLELKTILQTAVDEIAAMLNLDACSFLWYFERTERVQVVCKQTRNPEFAALEGTKPLSEVGYHPLDIFGTAASAIAQGQMVISCGPLNESRTFGTMTRLIANCPVPRPPQNLSGGQENHPREGDEHHPTAAPGTMDALANLLVPVKGQEGWIGFIACLSQNPRTWSTAEVEFVQLLAQQLEIAIRQAQLYDRVQKQAQRERLVNQIVNQTRQSFDLETILTQAIAQLLEALEVDRCLIHLVEDREEGVKGDRHRETSFWNAANDVAFRREHLFEVCRHPFPSSLDDFDTHGPITQWTIAHREEVVISDVSEDPRIGKQNEEYDKAEIKSSMVMPVQANGRLHAILYINQCSRVRQWSKHDRELARAVADQLAISIQQACLYAQKSATMERESLLRLIGEHIRRTLDINTILQTSAREVRQLLGADRVAIYQFSQKTAGQIVVEESTEKICLREAVKEHDCFYQECAEQLQGGKQPPVRAVEDVYKIHNNDEHLACWQHLQVRASLSVPISRGSKVWGLLIVHECHKPRGWRTSEIELLQQLADQLAIAIHQAELYDQACTNAIAAETKAAELEQALRQLQETQAQLIQSEKMSSLGQLVAGVAHEINNPVNFIYGNLSHVDGYAQDLLELLEAYQERYPNPGPEIEEIAEEIDLNFLREDMPKVVNSMKIGADRIREIVLSLRNFSRLDQAEMKFVNLHEGIDNTLLILQNRLRAKAGHFGIELVKDYGQLPLVECYPGQLNQVLMNIITNGIDALESYNDSRTREEISQNPNRITIRTEWVKKQGHDDRIIIAIGDNGPGIPHHIKARLFDPFFTTKAVGKGTGLGLSISYQIVVEKHKGAIECISEPGQGAEFVIEIPVWQSENAIVAKPQLMAVGS</sequence>
<dbReference type="EMBL" id="CP003607">
    <property type="protein sequence ID" value="AFY83393.1"/>
    <property type="molecule type" value="Genomic_DNA"/>
</dbReference>